<sequence length="64" mass="7655">MLKMSRMSNRSKVGRIALLPIFLPVWLLWVLFSGARNLFEYLEFLQAKVMRKFHDVIDKWFPLG</sequence>
<organism evidence="1 2">
    <name type="scientific">Escherichia phage C1</name>
    <dbReference type="NCBI Taxonomy" id="2340716"/>
    <lineage>
        <taxon>Viruses</taxon>
        <taxon>Duplodnaviria</taxon>
        <taxon>Heunggongvirae</taxon>
        <taxon>Uroviricota</taxon>
        <taxon>Caudoviricetes</taxon>
        <taxon>Deseoctovirus</taxon>
        <taxon>Deseoctovirus C1</taxon>
    </lineage>
</organism>
<name>A0A3G3M6Y9_9CAUD</name>
<evidence type="ECO:0000313" key="1">
    <source>
        <dbReference type="EMBL" id="AYR02302.1"/>
    </source>
</evidence>
<dbReference type="KEGG" id="vg:64470012"/>
<proteinExistence type="predicted"/>
<dbReference type="GeneID" id="64470012"/>
<reference evidence="1 2" key="1">
    <citation type="submission" date="2018-08" db="EMBL/GenBank/DDBJ databases">
        <title>Distribution characteristics of Escherichia coli phages in piglets intestinal isolated from Jiangsu and Anhui province.</title>
        <authorList>
            <person name="Lin Y."/>
            <person name="Zhou B."/>
            <person name="Luo J."/>
            <person name="Hua J."/>
            <person name="Zhang M."/>
        </authorList>
    </citation>
    <scope>NUCLEOTIDE SEQUENCE [LARGE SCALE GENOMIC DNA]</scope>
</reference>
<keyword evidence="2" id="KW-1185">Reference proteome</keyword>
<dbReference type="RefSeq" id="YP_010054329.1">
    <property type="nucleotide sequence ID" value="NC_054651.1"/>
</dbReference>
<dbReference type="EMBL" id="MH717097">
    <property type="protein sequence ID" value="AYR02302.1"/>
    <property type="molecule type" value="Genomic_DNA"/>
</dbReference>
<evidence type="ECO:0000313" key="2">
    <source>
        <dbReference type="Proteomes" id="UP000273371"/>
    </source>
</evidence>
<accession>A0A3G3M6Y9</accession>
<protein>
    <submittedName>
        <fullName evidence="1">Uncharacterized protein</fullName>
    </submittedName>
</protein>
<dbReference type="Proteomes" id="UP000273371">
    <property type="component" value="Segment"/>
</dbReference>